<dbReference type="SUPFAM" id="SSF55781">
    <property type="entry name" value="GAF domain-like"/>
    <property type="match status" value="1"/>
</dbReference>
<gene>
    <name evidence="11" type="ORF">KTS37_06520</name>
</gene>
<dbReference type="SMART" id="SM00091">
    <property type="entry name" value="PAS"/>
    <property type="match status" value="1"/>
</dbReference>
<evidence type="ECO:0000313" key="12">
    <source>
        <dbReference type="Proteomes" id="UP001166304"/>
    </source>
</evidence>
<evidence type="ECO:0000256" key="7">
    <source>
        <dbReference type="SAM" id="MobiDB-lite"/>
    </source>
</evidence>
<evidence type="ECO:0000256" key="6">
    <source>
        <dbReference type="ARBA" id="ARBA00023012"/>
    </source>
</evidence>
<dbReference type="Pfam" id="PF00512">
    <property type="entry name" value="HisKA"/>
    <property type="match status" value="1"/>
</dbReference>
<dbReference type="InterPro" id="IPR003018">
    <property type="entry name" value="GAF"/>
</dbReference>
<dbReference type="SUPFAM" id="SSF47384">
    <property type="entry name" value="Homodimeric domain of signal transducing histidine kinase"/>
    <property type="match status" value="1"/>
</dbReference>
<sequence length="518" mass="55865">MTASDPLPDEATAIVASAPVGITVFDTEPVLVSVNDRFLSLTGHDRTAVLGRGYRTFLGPETSADAVDRLDRAVAERVPETVELQVQRCDGSTFWDRLRLTPLADDDGTVTGFSMFHEDVTALRTQRQSLEALNRFASRVQSEESVDAICDRTVEAAADILDFDMCTVMLRDGEWLVPRATSKDAPPGGSRRMRLDQGLAGLTYRTGESQVATDIDRDENADPAKPTYKSGLSVPVGDLGVFQAVMSEVDGFETQDVELAELLARHTATAIERIEREQHLRRQNERLDEFADVVSHDLRNPISVLEGSLELAQRTGEEEHFERSKRAVDRMTELVDSLLTLARRGDDAGDLRPVALADVAESAWAHVETGDAALSVETDLVVEANEARLTQLFENLFRNAVEHGSTNLPSEAQEDAVEHGSTCSQNAADGEGGPLHVRVAALGVGTGFAISDDGVGIPPEDREAVLRTGYSTAADGTGQGLAISKRIAEGHGWTFTVGASREGGARFEVSGVEALDAP</sequence>
<dbReference type="PRINTS" id="PR00344">
    <property type="entry name" value="BCTRLSENSOR"/>
</dbReference>
<comment type="caution">
    <text evidence="11">The sequence shown here is derived from an EMBL/GenBank/DDBJ whole genome shotgun (WGS) entry which is preliminary data.</text>
</comment>
<dbReference type="PANTHER" id="PTHR43711">
    <property type="entry name" value="TWO-COMPONENT HISTIDINE KINASE"/>
    <property type="match status" value="1"/>
</dbReference>
<dbReference type="InterPro" id="IPR001610">
    <property type="entry name" value="PAC"/>
</dbReference>
<dbReference type="SUPFAM" id="SSF55785">
    <property type="entry name" value="PYP-like sensor domain (PAS domain)"/>
    <property type="match status" value="1"/>
</dbReference>
<keyword evidence="6" id="KW-0902">Two-component regulatory system</keyword>
<evidence type="ECO:0000259" key="8">
    <source>
        <dbReference type="PROSITE" id="PS50109"/>
    </source>
</evidence>
<feature type="region of interest" description="Disordered" evidence="7">
    <location>
        <begin position="409"/>
        <end position="430"/>
    </location>
</feature>
<dbReference type="SMART" id="SM00387">
    <property type="entry name" value="HATPase_c"/>
    <property type="match status" value="1"/>
</dbReference>
<dbReference type="Gene3D" id="3.30.450.20">
    <property type="entry name" value="PAS domain"/>
    <property type="match status" value="1"/>
</dbReference>
<dbReference type="InterPro" id="IPR004358">
    <property type="entry name" value="Sig_transdc_His_kin-like_C"/>
</dbReference>
<dbReference type="InterPro" id="IPR005467">
    <property type="entry name" value="His_kinase_dom"/>
</dbReference>
<dbReference type="InterPro" id="IPR003594">
    <property type="entry name" value="HATPase_dom"/>
</dbReference>
<dbReference type="RefSeq" id="WP_162412654.1">
    <property type="nucleotide sequence ID" value="NZ_JAHQXE010000002.1"/>
</dbReference>
<keyword evidence="5" id="KW-0418">Kinase</keyword>
<dbReference type="SMART" id="SM00065">
    <property type="entry name" value="GAF"/>
    <property type="match status" value="1"/>
</dbReference>
<evidence type="ECO:0000256" key="2">
    <source>
        <dbReference type="ARBA" id="ARBA00012438"/>
    </source>
</evidence>
<dbReference type="InterPro" id="IPR050736">
    <property type="entry name" value="Sensor_HK_Regulatory"/>
</dbReference>
<dbReference type="GO" id="GO:0000155">
    <property type="term" value="F:phosphorelay sensor kinase activity"/>
    <property type="evidence" value="ECO:0007669"/>
    <property type="project" value="InterPro"/>
</dbReference>
<organism evidence="11 12">
    <name type="scientific">Haloarcula salina</name>
    <dbReference type="NCBI Taxonomy" id="1429914"/>
    <lineage>
        <taxon>Archaea</taxon>
        <taxon>Methanobacteriati</taxon>
        <taxon>Methanobacteriota</taxon>
        <taxon>Stenosarchaea group</taxon>
        <taxon>Halobacteria</taxon>
        <taxon>Halobacteriales</taxon>
        <taxon>Haloarculaceae</taxon>
        <taxon>Haloarcula</taxon>
    </lineage>
</organism>
<keyword evidence="12" id="KW-1185">Reference proteome</keyword>
<evidence type="ECO:0000259" key="9">
    <source>
        <dbReference type="PROSITE" id="PS50112"/>
    </source>
</evidence>
<dbReference type="CDD" id="cd00075">
    <property type="entry name" value="HATPase"/>
    <property type="match status" value="1"/>
</dbReference>
<evidence type="ECO:0000256" key="1">
    <source>
        <dbReference type="ARBA" id="ARBA00000085"/>
    </source>
</evidence>
<dbReference type="InterPro" id="IPR000014">
    <property type="entry name" value="PAS"/>
</dbReference>
<accession>A0AA41FZ50</accession>
<dbReference type="Pfam" id="PF13426">
    <property type="entry name" value="PAS_9"/>
    <property type="match status" value="1"/>
</dbReference>
<dbReference type="InterPro" id="IPR003661">
    <property type="entry name" value="HisK_dim/P_dom"/>
</dbReference>
<evidence type="ECO:0000313" key="11">
    <source>
        <dbReference type="EMBL" id="MBV0901442.1"/>
    </source>
</evidence>
<evidence type="ECO:0000259" key="10">
    <source>
        <dbReference type="PROSITE" id="PS50113"/>
    </source>
</evidence>
<dbReference type="Gene3D" id="1.10.287.130">
    <property type="match status" value="1"/>
</dbReference>
<feature type="domain" description="Histidine kinase" evidence="8">
    <location>
        <begin position="293"/>
        <end position="510"/>
    </location>
</feature>
<dbReference type="NCBIfam" id="TIGR00229">
    <property type="entry name" value="sensory_box"/>
    <property type="match status" value="1"/>
</dbReference>
<name>A0AA41FZ50_9EURY</name>
<keyword evidence="4" id="KW-0808">Transferase</keyword>
<protein>
    <recommendedName>
        <fullName evidence="2">histidine kinase</fullName>
        <ecNumber evidence="2">2.7.13.3</ecNumber>
    </recommendedName>
</protein>
<evidence type="ECO:0000256" key="3">
    <source>
        <dbReference type="ARBA" id="ARBA00022553"/>
    </source>
</evidence>
<proteinExistence type="predicted"/>
<evidence type="ECO:0000256" key="4">
    <source>
        <dbReference type="ARBA" id="ARBA00022679"/>
    </source>
</evidence>
<dbReference type="PROSITE" id="PS50112">
    <property type="entry name" value="PAS"/>
    <property type="match status" value="1"/>
</dbReference>
<dbReference type="Pfam" id="PF02518">
    <property type="entry name" value="HATPase_c"/>
    <property type="match status" value="1"/>
</dbReference>
<dbReference type="Gene3D" id="3.30.450.40">
    <property type="match status" value="1"/>
</dbReference>
<dbReference type="InterPro" id="IPR036097">
    <property type="entry name" value="HisK_dim/P_sf"/>
</dbReference>
<dbReference type="InterPro" id="IPR035965">
    <property type="entry name" value="PAS-like_dom_sf"/>
</dbReference>
<dbReference type="Pfam" id="PF13185">
    <property type="entry name" value="GAF_2"/>
    <property type="match status" value="1"/>
</dbReference>
<comment type="catalytic activity">
    <reaction evidence="1">
        <text>ATP + protein L-histidine = ADP + protein N-phospho-L-histidine.</text>
        <dbReference type="EC" id="2.7.13.3"/>
    </reaction>
</comment>
<keyword evidence="3" id="KW-0597">Phosphoprotein</keyword>
<dbReference type="CDD" id="cd00130">
    <property type="entry name" value="PAS"/>
    <property type="match status" value="1"/>
</dbReference>
<dbReference type="InterPro" id="IPR029016">
    <property type="entry name" value="GAF-like_dom_sf"/>
</dbReference>
<reference evidence="11" key="1">
    <citation type="submission" date="2021-06" db="EMBL/GenBank/DDBJ databases">
        <title>New haloarchaea isolates fom saline soil.</title>
        <authorList>
            <person name="Duran-Viseras A."/>
            <person name="Sanchez-Porro C.S."/>
            <person name="Ventosa A."/>
        </authorList>
    </citation>
    <scope>NUCLEOTIDE SEQUENCE</scope>
    <source>
        <strain evidence="11">JCM 18369</strain>
    </source>
</reference>
<dbReference type="SMART" id="SM00388">
    <property type="entry name" value="HisKA"/>
    <property type="match status" value="1"/>
</dbReference>
<feature type="domain" description="PAC" evidence="10">
    <location>
        <begin position="80"/>
        <end position="132"/>
    </location>
</feature>
<feature type="domain" description="PAS" evidence="9">
    <location>
        <begin position="7"/>
        <end position="77"/>
    </location>
</feature>
<dbReference type="SUPFAM" id="SSF55874">
    <property type="entry name" value="ATPase domain of HSP90 chaperone/DNA topoisomerase II/histidine kinase"/>
    <property type="match status" value="1"/>
</dbReference>
<dbReference type="SMART" id="SM00086">
    <property type="entry name" value="PAC"/>
    <property type="match status" value="1"/>
</dbReference>
<dbReference type="Proteomes" id="UP001166304">
    <property type="component" value="Unassembled WGS sequence"/>
</dbReference>
<evidence type="ECO:0000256" key="5">
    <source>
        <dbReference type="ARBA" id="ARBA00022777"/>
    </source>
</evidence>
<dbReference type="EMBL" id="JAHQXE010000002">
    <property type="protein sequence ID" value="MBV0901442.1"/>
    <property type="molecule type" value="Genomic_DNA"/>
</dbReference>
<dbReference type="Gene3D" id="3.30.565.10">
    <property type="entry name" value="Histidine kinase-like ATPase, C-terminal domain"/>
    <property type="match status" value="1"/>
</dbReference>
<dbReference type="CDD" id="cd00082">
    <property type="entry name" value="HisKA"/>
    <property type="match status" value="1"/>
</dbReference>
<dbReference type="InterPro" id="IPR036890">
    <property type="entry name" value="HATPase_C_sf"/>
</dbReference>
<dbReference type="AlphaFoldDB" id="A0AA41FZ50"/>
<dbReference type="EC" id="2.7.13.3" evidence="2"/>
<dbReference type="InterPro" id="IPR000700">
    <property type="entry name" value="PAS-assoc_C"/>
</dbReference>
<dbReference type="PROSITE" id="PS50109">
    <property type="entry name" value="HIS_KIN"/>
    <property type="match status" value="1"/>
</dbReference>
<dbReference type="PROSITE" id="PS50113">
    <property type="entry name" value="PAC"/>
    <property type="match status" value="1"/>
</dbReference>
<dbReference type="PANTHER" id="PTHR43711:SF1">
    <property type="entry name" value="HISTIDINE KINASE 1"/>
    <property type="match status" value="1"/>
</dbReference>